<proteinExistence type="predicted"/>
<dbReference type="OrthoDB" id="46573at2759"/>
<evidence type="ECO:0000313" key="4">
    <source>
        <dbReference type="EMBL" id="EJK76927.1"/>
    </source>
</evidence>
<evidence type="ECO:0000256" key="2">
    <source>
        <dbReference type="PROSITE-ProRule" id="PRU00708"/>
    </source>
</evidence>
<dbReference type="Proteomes" id="UP000266841">
    <property type="component" value="Unassembled WGS sequence"/>
</dbReference>
<dbReference type="Gene3D" id="1.25.40.10">
    <property type="entry name" value="Tetratricopeptide repeat domain"/>
    <property type="match status" value="5"/>
</dbReference>
<dbReference type="InterPro" id="IPR002885">
    <property type="entry name" value="PPR_rpt"/>
</dbReference>
<evidence type="ECO:0000256" key="1">
    <source>
        <dbReference type="ARBA" id="ARBA00022737"/>
    </source>
</evidence>
<keyword evidence="1" id="KW-0677">Repeat</keyword>
<dbReference type="InterPro" id="IPR011990">
    <property type="entry name" value="TPR-like_helical_dom_sf"/>
</dbReference>
<gene>
    <name evidence="4" type="ORF">THAOC_01276</name>
</gene>
<accession>K0TQZ9</accession>
<dbReference type="eggNOG" id="KOG4197">
    <property type="taxonomic scope" value="Eukaryota"/>
</dbReference>
<dbReference type="PANTHER" id="PTHR47942:SF63">
    <property type="entry name" value="PENTATRICOPEPTIDE REPEAT-CONTAINING PROTEIN"/>
    <property type="match status" value="1"/>
</dbReference>
<name>K0TQZ9_THAOC</name>
<protein>
    <recommendedName>
        <fullName evidence="6">Pentacotripeptide-repeat region of PRORP domain-containing protein</fullName>
    </recommendedName>
</protein>
<organism evidence="4 5">
    <name type="scientific">Thalassiosira oceanica</name>
    <name type="common">Marine diatom</name>
    <dbReference type="NCBI Taxonomy" id="159749"/>
    <lineage>
        <taxon>Eukaryota</taxon>
        <taxon>Sar</taxon>
        <taxon>Stramenopiles</taxon>
        <taxon>Ochrophyta</taxon>
        <taxon>Bacillariophyta</taxon>
        <taxon>Coscinodiscophyceae</taxon>
        <taxon>Thalassiosirophycidae</taxon>
        <taxon>Thalassiosirales</taxon>
        <taxon>Thalassiosiraceae</taxon>
        <taxon>Thalassiosira</taxon>
    </lineage>
</organism>
<dbReference type="PANTHER" id="PTHR47942">
    <property type="entry name" value="TETRATRICOPEPTIDE REPEAT (TPR)-LIKE SUPERFAMILY PROTEIN-RELATED"/>
    <property type="match status" value="1"/>
</dbReference>
<dbReference type="PROSITE" id="PS51375">
    <property type="entry name" value="PPR"/>
    <property type="match status" value="1"/>
</dbReference>
<sequence length="1024" mass="114735">MRRITSTTPLVGTWRHSFAKPATRRTSGPASSSVGGGPASRAARAPPACFVDHPLAGGRRLLSSPSSAKLYDETLQKYGSAVCGYEAAAPSSEQKHLLEYTERLLPTQRDQRQPPGTLQLNQLADVSGCLEKWILTGDRFGAEQAAKLVKRLISEKGHGNDLVAWDMFRMEPFVALMSSVYTGDDFVEHMMSIVLLMEEEYRLFNIESKHSSEMPYKSLVAILCKCPAPHAATAAEHILHNFEVKLMESSIEHTNLPTIESYHNIMSAWKESNCVSYPSSVSPPYFHHPNPQANILAQLRKLYESNPELYERIRPDFLTYNNAISGLSRYGFSFPDERGVGKLCNENLSSMVSEYELGHERCAPDLITFSSVISILGRMNDGGDDELACSLFDKMLRISGVVTPTSGESSRPYLFDVIPRCRHLNIILSLLCKRRHVDEEVFDRANRYVALMDACHERSLLVDLPQTYQVKSSYFDEITPRQDPANDEFKPDLITYNTLIHIAARAGLARKSEDILDDMLERSKVDEFAVKPDSTTFNTVLLAWSKSRGANREVTRLLEKMQALSDEGLIDARPDRTSLTIAMNAITPLAHKNRNAPIQAENIIARMVQNRDPEMRPDKVAYSSLIKCWIKSGRPKAADRAEEVIDILHQKYLEGKQECKPDATVYNIAMDALAKSRVKNAGQRAERLLNRMQACYEAGDEDLAPTTESFSTVMSAWARSGGEKGAKVAETLLAKMHELERSGLANVSPNTISYSTCIMAWRNSKQPDAGERADRLLEKMERLEADGCVRVKPNVITYTNAMEAWINSAQPNSLERVEAILEHMIERAKKGDDKSSPTAITFNVVLKAVRYSDIPDKHIKAQQIINRMKSMDGQMKVKPVTTTYNAFFSACVETKGDAIKRKAAFSLVLEALTEMQSERISPDSYTYPAIWAACAQLLDMESDLAVINRVFELTAKSGMVDRLLFNNLRRYLPAKYLARKIGTEADVKGLTVKDLPKEWTSNVNLGRNRSFKHSKRKSINTTKS</sequence>
<comment type="caution">
    <text evidence="4">The sequence shown here is derived from an EMBL/GenBank/DDBJ whole genome shotgun (WGS) entry which is preliminary data.</text>
</comment>
<feature type="compositionally biased region" description="Low complexity" evidence="3">
    <location>
        <begin position="27"/>
        <end position="45"/>
    </location>
</feature>
<dbReference type="AlphaFoldDB" id="K0TQZ9"/>
<feature type="compositionally biased region" description="Polar residues" evidence="3">
    <location>
        <begin position="1"/>
        <end position="10"/>
    </location>
</feature>
<dbReference type="Pfam" id="PF13812">
    <property type="entry name" value="PPR_3"/>
    <property type="match status" value="1"/>
</dbReference>
<dbReference type="InterPro" id="IPR051222">
    <property type="entry name" value="PPR/CCM1_RNA-binding"/>
</dbReference>
<keyword evidence="5" id="KW-1185">Reference proteome</keyword>
<dbReference type="EMBL" id="AGNL01001543">
    <property type="protein sequence ID" value="EJK76927.1"/>
    <property type="molecule type" value="Genomic_DNA"/>
</dbReference>
<reference evidence="4 5" key="1">
    <citation type="journal article" date="2012" name="Genome Biol.">
        <title>Genome and low-iron response of an oceanic diatom adapted to chronic iron limitation.</title>
        <authorList>
            <person name="Lommer M."/>
            <person name="Specht M."/>
            <person name="Roy A.S."/>
            <person name="Kraemer L."/>
            <person name="Andreson R."/>
            <person name="Gutowska M.A."/>
            <person name="Wolf J."/>
            <person name="Bergner S.V."/>
            <person name="Schilhabel M.B."/>
            <person name="Klostermeier U.C."/>
            <person name="Beiko R.G."/>
            <person name="Rosenstiel P."/>
            <person name="Hippler M."/>
            <person name="Laroche J."/>
        </authorList>
    </citation>
    <scope>NUCLEOTIDE SEQUENCE [LARGE SCALE GENOMIC DNA]</scope>
    <source>
        <strain evidence="4 5">CCMP1005</strain>
    </source>
</reference>
<evidence type="ECO:0008006" key="6">
    <source>
        <dbReference type="Google" id="ProtNLM"/>
    </source>
</evidence>
<dbReference type="OMA" id="NAMEAWI"/>
<evidence type="ECO:0000313" key="5">
    <source>
        <dbReference type="Proteomes" id="UP000266841"/>
    </source>
</evidence>
<evidence type="ECO:0000256" key="3">
    <source>
        <dbReference type="SAM" id="MobiDB-lite"/>
    </source>
</evidence>
<feature type="repeat" description="PPR" evidence="2">
    <location>
        <begin position="492"/>
        <end position="522"/>
    </location>
</feature>
<feature type="region of interest" description="Disordered" evidence="3">
    <location>
        <begin position="1"/>
        <end position="45"/>
    </location>
</feature>
<dbReference type="NCBIfam" id="TIGR00756">
    <property type="entry name" value="PPR"/>
    <property type="match status" value="1"/>
</dbReference>